<dbReference type="InterPro" id="IPR050258">
    <property type="entry name" value="Leguminous_Lectin"/>
</dbReference>
<proteinExistence type="inferred from homology"/>
<sequence length="121" mass="12865">MAALNTKAIPRTNPSVTQHGESNVSPTSSSLGPDHSADGNNKYLPGYGRAFFLSPKSSPPLNVTGGYLGLVNQYSSVSANPFVAVEFDTFRNEWDTNSNQVSIDVDSMKSATVNMAEPAPQ</sequence>
<evidence type="ECO:0000256" key="3">
    <source>
        <dbReference type="SAM" id="MobiDB-lite"/>
    </source>
</evidence>
<comment type="caution">
    <text evidence="5">The sequence shown here is derived from an EMBL/GenBank/DDBJ whole genome shotgun (WGS) entry which is preliminary data.</text>
</comment>
<name>A0AAV9FAS5_ACOCL</name>
<dbReference type="Pfam" id="PF00139">
    <property type="entry name" value="Lectin_legB"/>
    <property type="match status" value="1"/>
</dbReference>
<organism evidence="5 6">
    <name type="scientific">Acorus calamus</name>
    <name type="common">Sweet flag</name>
    <dbReference type="NCBI Taxonomy" id="4465"/>
    <lineage>
        <taxon>Eukaryota</taxon>
        <taxon>Viridiplantae</taxon>
        <taxon>Streptophyta</taxon>
        <taxon>Embryophyta</taxon>
        <taxon>Tracheophyta</taxon>
        <taxon>Spermatophyta</taxon>
        <taxon>Magnoliopsida</taxon>
        <taxon>Liliopsida</taxon>
        <taxon>Acoraceae</taxon>
        <taxon>Acorus</taxon>
    </lineage>
</organism>
<comment type="similarity">
    <text evidence="1">Belongs to the leguminous lectin family.</text>
</comment>
<evidence type="ECO:0000256" key="1">
    <source>
        <dbReference type="ARBA" id="ARBA00007606"/>
    </source>
</evidence>
<dbReference type="PANTHER" id="PTHR32401:SF49">
    <property type="entry name" value="OS10G0129200 PROTEIN"/>
    <property type="match status" value="1"/>
</dbReference>
<dbReference type="PROSITE" id="PS00307">
    <property type="entry name" value="LECTIN_LEGUME_BETA"/>
    <property type="match status" value="1"/>
</dbReference>
<evidence type="ECO:0000313" key="6">
    <source>
        <dbReference type="Proteomes" id="UP001180020"/>
    </source>
</evidence>
<reference evidence="5" key="2">
    <citation type="submission" date="2023-06" db="EMBL/GenBank/DDBJ databases">
        <authorList>
            <person name="Ma L."/>
            <person name="Liu K.-W."/>
            <person name="Li Z."/>
            <person name="Hsiao Y.-Y."/>
            <person name="Qi Y."/>
            <person name="Fu T."/>
            <person name="Tang G."/>
            <person name="Zhang D."/>
            <person name="Sun W.-H."/>
            <person name="Liu D.-K."/>
            <person name="Li Y."/>
            <person name="Chen G.-Z."/>
            <person name="Liu X.-D."/>
            <person name="Liao X.-Y."/>
            <person name="Jiang Y.-T."/>
            <person name="Yu X."/>
            <person name="Hao Y."/>
            <person name="Huang J."/>
            <person name="Zhao X.-W."/>
            <person name="Ke S."/>
            <person name="Chen Y.-Y."/>
            <person name="Wu W.-L."/>
            <person name="Hsu J.-L."/>
            <person name="Lin Y.-F."/>
            <person name="Huang M.-D."/>
            <person name="Li C.-Y."/>
            <person name="Huang L."/>
            <person name="Wang Z.-W."/>
            <person name="Zhao X."/>
            <person name="Zhong W.-Y."/>
            <person name="Peng D.-H."/>
            <person name="Ahmad S."/>
            <person name="Lan S."/>
            <person name="Zhang J.-S."/>
            <person name="Tsai W.-C."/>
            <person name="Van De Peer Y."/>
            <person name="Liu Z.-J."/>
        </authorList>
    </citation>
    <scope>NUCLEOTIDE SEQUENCE</scope>
    <source>
        <strain evidence="5">CP</strain>
        <tissue evidence="5">Leaves</tissue>
    </source>
</reference>
<evidence type="ECO:0000256" key="2">
    <source>
        <dbReference type="ARBA" id="ARBA00022734"/>
    </source>
</evidence>
<evidence type="ECO:0000259" key="4">
    <source>
        <dbReference type="Pfam" id="PF00139"/>
    </source>
</evidence>
<keyword evidence="6" id="KW-1185">Reference proteome</keyword>
<keyword evidence="2" id="KW-0430">Lectin</keyword>
<dbReference type="EMBL" id="JAUJYO010000002">
    <property type="protein sequence ID" value="KAK1322699.1"/>
    <property type="molecule type" value="Genomic_DNA"/>
</dbReference>
<dbReference type="SUPFAM" id="SSF49899">
    <property type="entry name" value="Concanavalin A-like lectins/glucanases"/>
    <property type="match status" value="1"/>
</dbReference>
<dbReference type="InterPro" id="IPR001220">
    <property type="entry name" value="Legume_lectin_dom"/>
</dbReference>
<dbReference type="InterPro" id="IPR013320">
    <property type="entry name" value="ConA-like_dom_sf"/>
</dbReference>
<feature type="domain" description="Legume lectin" evidence="4">
    <location>
        <begin position="42"/>
        <end position="114"/>
    </location>
</feature>
<dbReference type="InterPro" id="IPR019825">
    <property type="entry name" value="Lectin_legB_Mn/Ca_BS"/>
</dbReference>
<gene>
    <name evidence="5" type="primary">WBAI</name>
    <name evidence="5" type="ORF">QJS10_CPA02g00165</name>
</gene>
<accession>A0AAV9FAS5</accession>
<dbReference type="Proteomes" id="UP001180020">
    <property type="component" value="Unassembled WGS sequence"/>
</dbReference>
<dbReference type="Gene3D" id="2.60.120.200">
    <property type="match status" value="1"/>
</dbReference>
<feature type="region of interest" description="Disordered" evidence="3">
    <location>
        <begin position="1"/>
        <end position="41"/>
    </location>
</feature>
<protein>
    <submittedName>
        <fullName evidence="5">Basic agglutinin</fullName>
    </submittedName>
</protein>
<evidence type="ECO:0000313" key="5">
    <source>
        <dbReference type="EMBL" id="KAK1322699.1"/>
    </source>
</evidence>
<dbReference type="PANTHER" id="PTHR32401">
    <property type="entry name" value="CONCANAVALIN A-LIKE LECTIN FAMILY PROTEIN"/>
    <property type="match status" value="1"/>
</dbReference>
<dbReference type="AlphaFoldDB" id="A0AAV9FAS5"/>
<dbReference type="GO" id="GO:0030246">
    <property type="term" value="F:carbohydrate binding"/>
    <property type="evidence" value="ECO:0007669"/>
    <property type="project" value="UniProtKB-KW"/>
</dbReference>
<reference evidence="5" key="1">
    <citation type="journal article" date="2023" name="Nat. Commun.">
        <title>Diploid and tetraploid genomes of Acorus and the evolution of monocots.</title>
        <authorList>
            <person name="Ma L."/>
            <person name="Liu K.W."/>
            <person name="Li Z."/>
            <person name="Hsiao Y.Y."/>
            <person name="Qi Y."/>
            <person name="Fu T."/>
            <person name="Tang G.D."/>
            <person name="Zhang D."/>
            <person name="Sun W.H."/>
            <person name="Liu D.K."/>
            <person name="Li Y."/>
            <person name="Chen G.Z."/>
            <person name="Liu X.D."/>
            <person name="Liao X.Y."/>
            <person name="Jiang Y.T."/>
            <person name="Yu X."/>
            <person name="Hao Y."/>
            <person name="Huang J."/>
            <person name="Zhao X.W."/>
            <person name="Ke S."/>
            <person name="Chen Y.Y."/>
            <person name="Wu W.L."/>
            <person name="Hsu J.L."/>
            <person name="Lin Y.F."/>
            <person name="Huang M.D."/>
            <person name="Li C.Y."/>
            <person name="Huang L."/>
            <person name="Wang Z.W."/>
            <person name="Zhao X."/>
            <person name="Zhong W.Y."/>
            <person name="Peng D.H."/>
            <person name="Ahmad S."/>
            <person name="Lan S."/>
            <person name="Zhang J.S."/>
            <person name="Tsai W.C."/>
            <person name="Van de Peer Y."/>
            <person name="Liu Z.J."/>
        </authorList>
    </citation>
    <scope>NUCLEOTIDE SEQUENCE</scope>
    <source>
        <strain evidence="5">CP</strain>
    </source>
</reference>
<feature type="compositionally biased region" description="Polar residues" evidence="3">
    <location>
        <begin position="12"/>
        <end position="31"/>
    </location>
</feature>